<dbReference type="RefSeq" id="WP_055424437.1">
    <property type="nucleotide sequence ID" value="NZ_FCOR01000001.1"/>
</dbReference>
<organism evidence="1 2">
    <name type="scientific">Apibacter mensalis</name>
    <dbReference type="NCBI Taxonomy" id="1586267"/>
    <lineage>
        <taxon>Bacteria</taxon>
        <taxon>Pseudomonadati</taxon>
        <taxon>Bacteroidota</taxon>
        <taxon>Flavobacteriia</taxon>
        <taxon>Flavobacteriales</taxon>
        <taxon>Weeksellaceae</taxon>
        <taxon>Apibacter</taxon>
    </lineage>
</organism>
<protein>
    <recommendedName>
        <fullName evidence="3">DUF748 domain-containing protein</fullName>
    </recommendedName>
</protein>
<reference evidence="1 2" key="1">
    <citation type="submission" date="2016-01" db="EMBL/GenBank/DDBJ databases">
        <authorList>
            <person name="McClelland M."/>
            <person name="Jain A."/>
            <person name="Saraogi P."/>
            <person name="Mendelson R."/>
            <person name="Westerman R."/>
            <person name="SanMiguel P."/>
            <person name="Csonka L."/>
        </authorList>
    </citation>
    <scope>NUCLEOTIDE SEQUENCE [LARGE SCALE GENOMIC DNA]</scope>
    <source>
        <strain evidence="1 2">R-53146</strain>
    </source>
</reference>
<name>A0A0X3ALS9_9FLAO</name>
<sequence>MKWKKISLGLIFLFFLGFVFNFGINNWIKSSLPTFILTRNDTPYNFTYSDVSYSFFQRQMFISDINIAPKSKKKGIYTIKVKKIIIHGVKFIRFILFKDLAADLIEIDQPDIIIQQNVDSLNHKNDLVKYKLGNSIQIGKFEINHGNLALFDRTNGIKKASLRNLNLHLSGVLWYRVNNEKRIPVTYDKIKLEISDIFYQLNEIHQLQLKKFKFKDGLLETSQILLHPNISEDQFKNGNYFQKSLLDIKIPTAKVKNLDWGYDNNGYFFLRTSKIVIDSTYIAIKEKNTKSRPKIITEHIDRIIPFNLNIDTIQILKSKLNFNDHITSNNINIEIQKVINKVNDKITLENLKLYDNSLVIKQNDHKTAKNNSDRFTYLFDDVLEIKNFLIANSHVQYSNPDNNSLLEMGNINYSIHDININTIFTNTKKYIPFSYSRFKLEASHIIYNGFKYYNFKIGKMLLSDHKFVANNLNLIPTISPKKFSVQKDSKNLFKIYIKHITLPNLNWSLVNNNFNLQASSVIINKLDASMYQNPEVMVSSKKIHLNKYDLNTEIRIDTFLIGKSTINQYNAYNGKLTSSVKDLKLSLHNITVKDSLDKYTFGLPFSFSKFNIVGKDIYHDMGYHSIHMNNLLLTNSSLYAINIKIRPQKSQLSFMRKRGIDAYTINLLKITIPKLNFGSLDKEIEFSTPKITFQKMETSIHQFDIPNNIYKPAYKPFFSEKLRKLKFKLNIKEVDFINSSLTYEEESLHNNTGKIFFTNIHAKIKNLSSGFKASNLPDVIIDFKSNFMSSGKLSAIWKFNPLNKTDSFTVQGIINQFPAEKIDPFIKPYLNISVQGNIKKVSFDYNGDNTVGSGLFGMDYQDLKVTLYKKNGEREKKFLSSLANLALVKNSKDTLKMSEIKKVERSKDKSFFNFLWKLTLSGLKETLFIF</sequence>
<dbReference type="OrthoDB" id="1412480at2"/>
<gene>
    <name evidence="1" type="ORF">Ga0061079_1014</name>
</gene>
<evidence type="ECO:0000313" key="2">
    <source>
        <dbReference type="Proteomes" id="UP000182761"/>
    </source>
</evidence>
<dbReference type="STRING" id="1586267.GCA_001418685_00004"/>
<dbReference type="Proteomes" id="UP000182761">
    <property type="component" value="Unassembled WGS sequence"/>
</dbReference>
<proteinExistence type="predicted"/>
<dbReference type="AlphaFoldDB" id="A0A0X3ALS9"/>
<keyword evidence="2" id="KW-1185">Reference proteome</keyword>
<accession>A0A0X3ALS9</accession>
<dbReference type="EMBL" id="FCOR01000001">
    <property type="protein sequence ID" value="CVK15193.1"/>
    <property type="molecule type" value="Genomic_DNA"/>
</dbReference>
<evidence type="ECO:0008006" key="3">
    <source>
        <dbReference type="Google" id="ProtNLM"/>
    </source>
</evidence>
<evidence type="ECO:0000313" key="1">
    <source>
        <dbReference type="EMBL" id="CVK15193.1"/>
    </source>
</evidence>